<comment type="caution">
    <text evidence="2">The sequence shown here is derived from an EMBL/GenBank/DDBJ whole genome shotgun (WGS) entry which is preliminary data.</text>
</comment>
<dbReference type="Proteomes" id="UP001153269">
    <property type="component" value="Unassembled WGS sequence"/>
</dbReference>
<dbReference type="EMBL" id="CADEAL010000768">
    <property type="protein sequence ID" value="CAB1424942.1"/>
    <property type="molecule type" value="Genomic_DNA"/>
</dbReference>
<evidence type="ECO:0000256" key="1">
    <source>
        <dbReference type="SAM" id="MobiDB-lite"/>
    </source>
</evidence>
<evidence type="ECO:0000313" key="3">
    <source>
        <dbReference type="Proteomes" id="UP001153269"/>
    </source>
</evidence>
<keyword evidence="3" id="KW-1185">Reference proteome</keyword>
<evidence type="ECO:0000313" key="2">
    <source>
        <dbReference type="EMBL" id="CAB1424942.1"/>
    </source>
</evidence>
<sequence>MRTQSGDEDEGEEGVDSEALRVRRTSPVHHPQTPPLLPWRIYFILDSLTPSASPGIAEFGVSPENPQLSVEPAYNGIMNRLSVSSGRQTGQLPCSGSLSLIPQQMGHRVVSNPGLAHTTGDIEVLFALLSCH</sequence>
<protein>
    <submittedName>
        <fullName evidence="2">Uncharacterized protein</fullName>
    </submittedName>
</protein>
<organism evidence="2 3">
    <name type="scientific">Pleuronectes platessa</name>
    <name type="common">European plaice</name>
    <dbReference type="NCBI Taxonomy" id="8262"/>
    <lineage>
        <taxon>Eukaryota</taxon>
        <taxon>Metazoa</taxon>
        <taxon>Chordata</taxon>
        <taxon>Craniata</taxon>
        <taxon>Vertebrata</taxon>
        <taxon>Euteleostomi</taxon>
        <taxon>Actinopterygii</taxon>
        <taxon>Neopterygii</taxon>
        <taxon>Teleostei</taxon>
        <taxon>Neoteleostei</taxon>
        <taxon>Acanthomorphata</taxon>
        <taxon>Carangaria</taxon>
        <taxon>Pleuronectiformes</taxon>
        <taxon>Pleuronectoidei</taxon>
        <taxon>Pleuronectidae</taxon>
        <taxon>Pleuronectes</taxon>
    </lineage>
</organism>
<proteinExistence type="predicted"/>
<feature type="region of interest" description="Disordered" evidence="1">
    <location>
        <begin position="1"/>
        <end position="31"/>
    </location>
</feature>
<gene>
    <name evidence="2" type="ORF">PLEPLA_LOCUS12871</name>
</gene>
<feature type="compositionally biased region" description="Acidic residues" evidence="1">
    <location>
        <begin position="1"/>
        <end position="16"/>
    </location>
</feature>
<dbReference type="AlphaFoldDB" id="A0A9N7U654"/>
<accession>A0A9N7U654</accession>
<name>A0A9N7U654_PLEPL</name>
<reference evidence="2" key="1">
    <citation type="submission" date="2020-03" db="EMBL/GenBank/DDBJ databases">
        <authorList>
            <person name="Weist P."/>
        </authorList>
    </citation>
    <scope>NUCLEOTIDE SEQUENCE</scope>
</reference>